<protein>
    <recommendedName>
        <fullName evidence="4">Solute-binding protein family 5 domain-containing protein</fullName>
    </recommendedName>
</protein>
<dbReference type="EMBL" id="AGDZ01000018">
    <property type="protein sequence ID" value="EMB25522.1"/>
    <property type="molecule type" value="Genomic_DNA"/>
</dbReference>
<evidence type="ECO:0000256" key="3">
    <source>
        <dbReference type="ARBA" id="ARBA00022729"/>
    </source>
</evidence>
<dbReference type="HOGENOM" id="CLU_017028_7_2_12"/>
<name>M2BKH0_TREDN</name>
<accession>M2BKH0</accession>
<dbReference type="GO" id="GO:0015833">
    <property type="term" value="P:peptide transport"/>
    <property type="evidence" value="ECO:0007669"/>
    <property type="project" value="TreeGrafter"/>
</dbReference>
<dbReference type="Gene3D" id="3.90.76.10">
    <property type="entry name" value="Dipeptide-binding Protein, Domain 1"/>
    <property type="match status" value="1"/>
</dbReference>
<keyword evidence="2" id="KW-0813">Transport</keyword>
<comment type="similarity">
    <text evidence="1">Belongs to the bacterial solute-binding protein 5 family.</text>
</comment>
<organism evidence="5 6">
    <name type="scientific">Treponema denticola SP33</name>
    <dbReference type="NCBI Taxonomy" id="999437"/>
    <lineage>
        <taxon>Bacteria</taxon>
        <taxon>Pseudomonadati</taxon>
        <taxon>Spirochaetota</taxon>
        <taxon>Spirochaetia</taxon>
        <taxon>Spirochaetales</taxon>
        <taxon>Treponemataceae</taxon>
        <taxon>Treponema</taxon>
    </lineage>
</organism>
<dbReference type="InterPro" id="IPR039424">
    <property type="entry name" value="SBP_5"/>
</dbReference>
<dbReference type="InterPro" id="IPR000914">
    <property type="entry name" value="SBP_5_dom"/>
</dbReference>
<evidence type="ECO:0000313" key="5">
    <source>
        <dbReference type="EMBL" id="EMB25522.1"/>
    </source>
</evidence>
<evidence type="ECO:0000313" key="6">
    <source>
        <dbReference type="Proteomes" id="UP000016183"/>
    </source>
</evidence>
<dbReference type="Gene3D" id="3.40.190.10">
    <property type="entry name" value="Periplasmic binding protein-like II"/>
    <property type="match status" value="1"/>
</dbReference>
<evidence type="ECO:0000256" key="1">
    <source>
        <dbReference type="ARBA" id="ARBA00005695"/>
    </source>
</evidence>
<dbReference type="PROSITE" id="PS51257">
    <property type="entry name" value="PROKAR_LIPOPROTEIN"/>
    <property type="match status" value="1"/>
</dbReference>
<dbReference type="PIRSF" id="PIRSF002741">
    <property type="entry name" value="MppA"/>
    <property type="match status" value="1"/>
</dbReference>
<dbReference type="Proteomes" id="UP000016183">
    <property type="component" value="Unassembled WGS sequence"/>
</dbReference>
<dbReference type="Gene3D" id="3.10.105.10">
    <property type="entry name" value="Dipeptide-binding Protein, Domain 3"/>
    <property type="match status" value="1"/>
</dbReference>
<dbReference type="AlphaFoldDB" id="M2BKH0"/>
<keyword evidence="3" id="KW-0732">Signal</keyword>
<dbReference type="Pfam" id="PF00496">
    <property type="entry name" value="SBP_bac_5"/>
    <property type="match status" value="1"/>
</dbReference>
<dbReference type="SUPFAM" id="SSF53850">
    <property type="entry name" value="Periplasmic binding protein-like II"/>
    <property type="match status" value="1"/>
</dbReference>
<dbReference type="GO" id="GO:0030288">
    <property type="term" value="C:outer membrane-bounded periplasmic space"/>
    <property type="evidence" value="ECO:0007669"/>
    <property type="project" value="UniProtKB-ARBA"/>
</dbReference>
<sequence length="514" mass="56768">MKRILTALLIFTMVFGLISCGGNNSEQAKQSSTDGFIVIAQVSDITSLDPHLHNDVASASVTRNVFETLVKLNNKTMQFENWLAKDFVYKDPKTLEISLREGITFSNGEPLTAEDVKFSLDRQKKSGKVGHLIAMVGDIEVIGKLKVVLHLKTPSSALISSLSHMGSSIMCKKVVEPLDAAGKQMENSETVIGTGPFTFKSWTLGSKFELARNENYWKEKAKSPGLIFKVIPEETSRMVALEAGEIDVLIDVPTISVNDIKANANLKMEEYITTTLNGIAFNVTKEPFNNKALRQAVAHCIDRDAIIKIQSNGYAVPNYSCIGVAAIGYTPDVKKYEYDLEKAKAKLKEGGKPDGFKFTCTLRNESQARALQVVQAACHEVGIELVLDQVERSMYTERIGKGLHQSSFAGWSANAEPDNTYRPLFSKATVATGGYNYACFWDPRIEELLEKGSTTNDNNEKLQAYTDIAKIVAEECAIIGFSSDMGFIAMRKNIEGFDVSSIHMHNFDKLHTVK</sequence>
<comment type="caution">
    <text evidence="5">The sequence shown here is derived from an EMBL/GenBank/DDBJ whole genome shotgun (WGS) entry which is preliminary data.</text>
</comment>
<dbReference type="GO" id="GO:1904680">
    <property type="term" value="F:peptide transmembrane transporter activity"/>
    <property type="evidence" value="ECO:0007669"/>
    <property type="project" value="TreeGrafter"/>
</dbReference>
<proteinExistence type="inferred from homology"/>
<dbReference type="RefSeq" id="WP_010693988.1">
    <property type="nucleotide sequence ID" value="NZ_KB442453.1"/>
</dbReference>
<dbReference type="InterPro" id="IPR030678">
    <property type="entry name" value="Peptide/Ni-bd"/>
</dbReference>
<dbReference type="PANTHER" id="PTHR30290:SF9">
    <property type="entry name" value="OLIGOPEPTIDE-BINDING PROTEIN APPA"/>
    <property type="match status" value="1"/>
</dbReference>
<dbReference type="PANTHER" id="PTHR30290">
    <property type="entry name" value="PERIPLASMIC BINDING COMPONENT OF ABC TRANSPORTER"/>
    <property type="match status" value="1"/>
</dbReference>
<dbReference type="PATRIC" id="fig|999437.3.peg.657"/>
<gene>
    <name evidence="5" type="ORF">HMPREF9733_00654</name>
</gene>
<evidence type="ECO:0000259" key="4">
    <source>
        <dbReference type="Pfam" id="PF00496"/>
    </source>
</evidence>
<evidence type="ECO:0000256" key="2">
    <source>
        <dbReference type="ARBA" id="ARBA00022448"/>
    </source>
</evidence>
<feature type="domain" description="Solute-binding protein family 5" evidence="4">
    <location>
        <begin position="79"/>
        <end position="428"/>
    </location>
</feature>
<dbReference type="GO" id="GO:0043190">
    <property type="term" value="C:ATP-binding cassette (ABC) transporter complex"/>
    <property type="evidence" value="ECO:0007669"/>
    <property type="project" value="InterPro"/>
</dbReference>
<reference evidence="5 6" key="1">
    <citation type="submission" date="2012-01" db="EMBL/GenBank/DDBJ databases">
        <title>The Genome Sequence of Treponema denticola SP33.</title>
        <authorList>
            <consortium name="The Broad Institute Genome Sequencing Platform"/>
            <person name="Earl A."/>
            <person name="Ward D."/>
            <person name="Feldgarden M."/>
            <person name="Gevers D."/>
            <person name="Blanton J.M."/>
            <person name="Fenno C.J."/>
            <person name="Baranova O.V."/>
            <person name="Mathney J."/>
            <person name="Dewhirst F.E."/>
            <person name="Izard J."/>
            <person name="Young S.K."/>
            <person name="Zeng Q."/>
            <person name="Gargeya S."/>
            <person name="Fitzgerald M."/>
            <person name="Haas B."/>
            <person name="Abouelleil A."/>
            <person name="Alvarado L."/>
            <person name="Arachchi H.M."/>
            <person name="Berlin A."/>
            <person name="Chapman S.B."/>
            <person name="Gearin G."/>
            <person name="Goldberg J."/>
            <person name="Griggs A."/>
            <person name="Gujja S."/>
            <person name="Hansen M."/>
            <person name="Heiman D."/>
            <person name="Howarth C."/>
            <person name="Larimer J."/>
            <person name="Lui A."/>
            <person name="MacDonald P.J.P."/>
            <person name="McCowen C."/>
            <person name="Montmayeur A."/>
            <person name="Murphy C."/>
            <person name="Neiman D."/>
            <person name="Pearson M."/>
            <person name="Priest M."/>
            <person name="Roberts A."/>
            <person name="Saif S."/>
            <person name="Shea T."/>
            <person name="Sisk P."/>
            <person name="Stolte C."/>
            <person name="Sykes S."/>
            <person name="Wortman J."/>
            <person name="Nusbaum C."/>
            <person name="Birren B."/>
        </authorList>
    </citation>
    <scope>NUCLEOTIDE SEQUENCE [LARGE SCALE GENOMIC DNA]</scope>
    <source>
        <strain evidence="5 6">SP33</strain>
    </source>
</reference>